<dbReference type="Gene3D" id="1.10.357.10">
    <property type="entry name" value="Tetracycline Repressor, domain 2"/>
    <property type="match status" value="1"/>
</dbReference>
<protein>
    <submittedName>
        <fullName evidence="5">TetR/AcrR family transcriptional regulator</fullName>
    </submittedName>
</protein>
<sequence length="205" mass="24044">MYSNNSSVDRRILKSQQALKKSLLTLMQQNALKEITIKDIVEGADLNRGTFYKHYQYKEDLLDNILEDVIEDLTYSFREPYKDRETFEIENLTVASIKIFEHVEKNKEFYSLMLKSNVLSGFQTRVCDVLKDLALQDLQALLPDSKVNRELQVTYHSYAILGMITEWIKDGFKYSSTYLAEQLLEILRYNKVDTVFKLSVNEENK</sequence>
<gene>
    <name evidence="5" type="ORF">OIH86_07135</name>
</gene>
<dbReference type="Proteomes" id="UP001526147">
    <property type="component" value="Unassembled WGS sequence"/>
</dbReference>
<dbReference type="Pfam" id="PF00440">
    <property type="entry name" value="TetR_N"/>
    <property type="match status" value="1"/>
</dbReference>
<dbReference type="InterPro" id="IPR009057">
    <property type="entry name" value="Homeodomain-like_sf"/>
</dbReference>
<keyword evidence="2 3" id="KW-0238">DNA-binding</keyword>
<dbReference type="PANTHER" id="PTHR43479:SF7">
    <property type="entry name" value="TETR-FAMILY TRANSCRIPTIONAL REGULATOR"/>
    <property type="match status" value="1"/>
</dbReference>
<keyword evidence="6" id="KW-1185">Reference proteome</keyword>
<feature type="domain" description="HTH tetR-type" evidence="4">
    <location>
        <begin position="13"/>
        <end position="73"/>
    </location>
</feature>
<dbReference type="PANTHER" id="PTHR43479">
    <property type="entry name" value="ACREF/ENVCD OPERON REPRESSOR-RELATED"/>
    <property type="match status" value="1"/>
</dbReference>
<dbReference type="PROSITE" id="PS50977">
    <property type="entry name" value="HTH_TETR_2"/>
    <property type="match status" value="1"/>
</dbReference>
<dbReference type="InterPro" id="IPR001647">
    <property type="entry name" value="HTH_TetR"/>
</dbReference>
<keyword evidence="1" id="KW-0678">Repressor</keyword>
<evidence type="ECO:0000256" key="3">
    <source>
        <dbReference type="PROSITE-ProRule" id="PRU00335"/>
    </source>
</evidence>
<proteinExistence type="predicted"/>
<evidence type="ECO:0000256" key="1">
    <source>
        <dbReference type="ARBA" id="ARBA00022491"/>
    </source>
</evidence>
<evidence type="ECO:0000313" key="5">
    <source>
        <dbReference type="EMBL" id="MCV9885422.1"/>
    </source>
</evidence>
<comment type="caution">
    <text evidence="5">The sequence shown here is derived from an EMBL/GenBank/DDBJ whole genome shotgun (WGS) entry which is preliminary data.</text>
</comment>
<reference evidence="5 6" key="1">
    <citation type="submission" date="2022-10" db="EMBL/GenBank/DDBJ databases">
        <title>Draft genome assembly of moderately radiation resistant bacterium Metabacillus halosaccharovorans.</title>
        <authorList>
            <person name="Pal S."/>
            <person name="Gopinathan A."/>
        </authorList>
    </citation>
    <scope>NUCLEOTIDE SEQUENCE [LARGE SCALE GENOMIC DNA]</scope>
    <source>
        <strain evidence="5 6">VITHBRA001</strain>
    </source>
</reference>
<dbReference type="SUPFAM" id="SSF46689">
    <property type="entry name" value="Homeodomain-like"/>
    <property type="match status" value="1"/>
</dbReference>
<organism evidence="5 6">
    <name type="scientific">Metabacillus halosaccharovorans</name>
    <dbReference type="NCBI Taxonomy" id="930124"/>
    <lineage>
        <taxon>Bacteria</taxon>
        <taxon>Bacillati</taxon>
        <taxon>Bacillota</taxon>
        <taxon>Bacilli</taxon>
        <taxon>Bacillales</taxon>
        <taxon>Bacillaceae</taxon>
        <taxon>Metabacillus</taxon>
    </lineage>
</organism>
<name>A0ABT3DEQ0_9BACI</name>
<feature type="DNA-binding region" description="H-T-H motif" evidence="3">
    <location>
        <begin position="36"/>
        <end position="55"/>
    </location>
</feature>
<dbReference type="EMBL" id="JAOYEY010000031">
    <property type="protein sequence ID" value="MCV9885422.1"/>
    <property type="molecule type" value="Genomic_DNA"/>
</dbReference>
<accession>A0ABT3DEQ0</accession>
<evidence type="ECO:0000259" key="4">
    <source>
        <dbReference type="PROSITE" id="PS50977"/>
    </source>
</evidence>
<dbReference type="RefSeq" id="WP_264142206.1">
    <property type="nucleotide sequence ID" value="NZ_JAOYEY010000031.1"/>
</dbReference>
<evidence type="ECO:0000313" key="6">
    <source>
        <dbReference type="Proteomes" id="UP001526147"/>
    </source>
</evidence>
<evidence type="ECO:0000256" key="2">
    <source>
        <dbReference type="ARBA" id="ARBA00023125"/>
    </source>
</evidence>
<dbReference type="InterPro" id="IPR039532">
    <property type="entry name" value="TetR_C_Firmicutes"/>
</dbReference>
<dbReference type="Pfam" id="PF14278">
    <property type="entry name" value="TetR_C_8"/>
    <property type="match status" value="1"/>
</dbReference>
<dbReference type="InterPro" id="IPR050624">
    <property type="entry name" value="HTH-type_Tx_Regulator"/>
</dbReference>